<protein>
    <submittedName>
        <fullName evidence="2">Uncharacterized protein</fullName>
    </submittedName>
</protein>
<dbReference type="EMBL" id="CZPZ01000019">
    <property type="protein sequence ID" value="CUS36751.1"/>
    <property type="molecule type" value="Genomic_DNA"/>
</dbReference>
<dbReference type="Proteomes" id="UP000198736">
    <property type="component" value="Unassembled WGS sequence"/>
</dbReference>
<sequence>MVVSEEWVTAVDPEPAVAEKDWDPAEWGRDQDSDSDLDAHYCIWSSQRYLSMIMVKRGLADPLADRTLGNESEAPGRSRIW</sequence>
<feature type="region of interest" description="Disordered" evidence="1">
    <location>
        <begin position="13"/>
        <end position="34"/>
    </location>
</feature>
<proteinExistence type="predicted"/>
<evidence type="ECO:0000256" key="1">
    <source>
        <dbReference type="SAM" id="MobiDB-lite"/>
    </source>
</evidence>
<evidence type="ECO:0000313" key="2">
    <source>
        <dbReference type="EMBL" id="CUS36751.1"/>
    </source>
</evidence>
<keyword evidence="3" id="KW-1185">Reference proteome</keyword>
<accession>A0A0S4LHN8</accession>
<feature type="compositionally biased region" description="Basic and acidic residues" evidence="1">
    <location>
        <begin position="17"/>
        <end position="32"/>
    </location>
</feature>
<dbReference type="AlphaFoldDB" id="A0A0S4LHN8"/>
<name>A0A0S4LHN8_9BACT</name>
<evidence type="ECO:0000313" key="3">
    <source>
        <dbReference type="Proteomes" id="UP000198736"/>
    </source>
</evidence>
<dbReference type="STRING" id="1742973.COMA2_260015"/>
<gene>
    <name evidence="2" type="ORF">COMA2_260015</name>
</gene>
<organism evidence="2 3">
    <name type="scientific">Candidatus Nitrospira nitrificans</name>
    <dbReference type="NCBI Taxonomy" id="1742973"/>
    <lineage>
        <taxon>Bacteria</taxon>
        <taxon>Pseudomonadati</taxon>
        <taxon>Nitrospirota</taxon>
        <taxon>Nitrospiria</taxon>
        <taxon>Nitrospirales</taxon>
        <taxon>Nitrospiraceae</taxon>
        <taxon>Nitrospira</taxon>
    </lineage>
</organism>
<reference evidence="3" key="1">
    <citation type="submission" date="2015-10" db="EMBL/GenBank/DDBJ databases">
        <authorList>
            <person name="Luecker S."/>
            <person name="Luecker S."/>
        </authorList>
    </citation>
    <scope>NUCLEOTIDE SEQUENCE [LARGE SCALE GENOMIC DNA]</scope>
</reference>